<protein>
    <submittedName>
        <fullName evidence="5">Cold-shock protein</fullName>
    </submittedName>
</protein>
<feature type="domain" description="CSD" evidence="4">
    <location>
        <begin position="2"/>
        <end position="67"/>
    </location>
</feature>
<dbReference type="GO" id="GO:0043488">
    <property type="term" value="P:regulation of mRNA stability"/>
    <property type="evidence" value="ECO:0007669"/>
    <property type="project" value="TreeGrafter"/>
</dbReference>
<dbReference type="InterPro" id="IPR012340">
    <property type="entry name" value="NA-bd_OB-fold"/>
</dbReference>
<dbReference type="GeneID" id="86888802"/>
<dbReference type="InterPro" id="IPR052069">
    <property type="entry name" value="Ca-reg_mRNA-binding_domain"/>
</dbReference>
<evidence type="ECO:0000256" key="2">
    <source>
        <dbReference type="RuleBase" id="RU000408"/>
    </source>
</evidence>
<dbReference type="InterPro" id="IPR019844">
    <property type="entry name" value="CSD_CS"/>
</dbReference>
<dbReference type="SUPFAM" id="SSF50249">
    <property type="entry name" value="Nucleic acid-binding proteins"/>
    <property type="match status" value="1"/>
</dbReference>
<evidence type="ECO:0000259" key="4">
    <source>
        <dbReference type="PROSITE" id="PS51857"/>
    </source>
</evidence>
<evidence type="ECO:0000256" key="3">
    <source>
        <dbReference type="SAM" id="Phobius"/>
    </source>
</evidence>
<dbReference type="AlphaFoldDB" id="A0A6L6GH34"/>
<dbReference type="CDD" id="cd04458">
    <property type="entry name" value="CSP_CDS"/>
    <property type="match status" value="1"/>
</dbReference>
<sequence>MFCEGVVKTYNEDRGFGFIKVENQQKDIFFHIKDFPNKNIQPKIGERLKFRISNDHNGKAKAENIVRLDVYVEERQNINSSVAYSKRQTNRKKQQPKTFNFLNFILGFVIIAVFLAVFIPFVTGIYKRETLKRQVAEPMAMVSKTTDSTTNSNFRCDGRKHCSEMSSRDEAVYFINNCPGTLMDGDGDGDPCEGQFR</sequence>
<dbReference type="SMART" id="SM00357">
    <property type="entry name" value="CSP"/>
    <property type="match status" value="1"/>
</dbReference>
<dbReference type="PANTHER" id="PTHR12962">
    <property type="entry name" value="CALCIUM-REGULATED HEAT STABLE PROTEIN CRHSP-24-RELATED"/>
    <property type="match status" value="1"/>
</dbReference>
<dbReference type="PROSITE" id="PS00352">
    <property type="entry name" value="CSD_1"/>
    <property type="match status" value="1"/>
</dbReference>
<keyword evidence="3" id="KW-0812">Transmembrane</keyword>
<keyword evidence="1" id="KW-0597">Phosphoprotein</keyword>
<accession>A0A6L6GH34</accession>
<comment type="subcellular location">
    <subcellularLocation>
        <location evidence="2">Cytoplasm</location>
    </subcellularLocation>
</comment>
<comment type="caution">
    <text evidence="5">The sequence shown here is derived from an EMBL/GenBank/DDBJ whole genome shotgun (WGS) entry which is preliminary data.</text>
</comment>
<feature type="transmembrane region" description="Helical" evidence="3">
    <location>
        <begin position="101"/>
        <end position="126"/>
    </location>
</feature>
<dbReference type="Pfam" id="PF00313">
    <property type="entry name" value="CSD"/>
    <property type="match status" value="1"/>
</dbReference>
<dbReference type="EMBL" id="WLYL01000035">
    <property type="protein sequence ID" value="MTD11850.1"/>
    <property type="molecule type" value="Genomic_DNA"/>
</dbReference>
<dbReference type="Proteomes" id="UP000473854">
    <property type="component" value="Unassembled WGS sequence"/>
</dbReference>
<evidence type="ECO:0000313" key="5">
    <source>
        <dbReference type="EMBL" id="MTD11850.1"/>
    </source>
</evidence>
<dbReference type="RefSeq" id="WP_154773409.1">
    <property type="nucleotide sequence ID" value="NZ_JAXHPF010000006.1"/>
</dbReference>
<dbReference type="InterPro" id="IPR008613">
    <property type="entry name" value="Excalibur_Ca-bd_domain"/>
</dbReference>
<keyword evidence="3" id="KW-1133">Transmembrane helix</keyword>
<reference evidence="5 6" key="1">
    <citation type="submission" date="2019-11" db="EMBL/GenBank/DDBJ databases">
        <authorList>
            <person name="An D."/>
        </authorList>
    </citation>
    <scope>NUCLEOTIDE SEQUENCE [LARGE SCALE GENOMIC DNA]</scope>
    <source>
        <strain evidence="5 6">YIM 103518</strain>
    </source>
</reference>
<evidence type="ECO:0000313" key="6">
    <source>
        <dbReference type="Proteomes" id="UP000473854"/>
    </source>
</evidence>
<keyword evidence="3" id="KW-0472">Membrane</keyword>
<name>A0A6L6GH34_9GAMM</name>
<dbReference type="GO" id="GO:0005829">
    <property type="term" value="C:cytosol"/>
    <property type="evidence" value="ECO:0007669"/>
    <property type="project" value="UniProtKB-ARBA"/>
</dbReference>
<dbReference type="InterPro" id="IPR002059">
    <property type="entry name" value="CSP_DNA-bd"/>
</dbReference>
<organism evidence="5 6">
    <name type="scientific">Acinetobacter faecalis</name>
    <dbReference type="NCBI Taxonomy" id="2665161"/>
    <lineage>
        <taxon>Bacteria</taxon>
        <taxon>Pseudomonadati</taxon>
        <taxon>Pseudomonadota</taxon>
        <taxon>Gammaproteobacteria</taxon>
        <taxon>Moraxellales</taxon>
        <taxon>Moraxellaceae</taxon>
        <taxon>Acinetobacter</taxon>
    </lineage>
</organism>
<evidence type="ECO:0000256" key="1">
    <source>
        <dbReference type="ARBA" id="ARBA00022553"/>
    </source>
</evidence>
<dbReference type="Gene3D" id="2.40.50.140">
    <property type="entry name" value="Nucleic acid-binding proteins"/>
    <property type="match status" value="1"/>
</dbReference>
<dbReference type="PROSITE" id="PS51857">
    <property type="entry name" value="CSD_2"/>
    <property type="match status" value="1"/>
</dbReference>
<gene>
    <name evidence="5" type="ORF">GIX10_10500</name>
</gene>
<dbReference type="PANTHER" id="PTHR12962:SF1">
    <property type="entry name" value="COLD SHOCK DOMAIN-CONTAINING PROTEIN CG9705"/>
    <property type="match status" value="1"/>
</dbReference>
<proteinExistence type="predicted"/>
<dbReference type="Pfam" id="PF05901">
    <property type="entry name" value="Excalibur"/>
    <property type="match status" value="1"/>
</dbReference>
<dbReference type="InterPro" id="IPR011129">
    <property type="entry name" value="CSD"/>
</dbReference>
<dbReference type="GO" id="GO:0003730">
    <property type="term" value="F:mRNA 3'-UTR binding"/>
    <property type="evidence" value="ECO:0007669"/>
    <property type="project" value="TreeGrafter"/>
</dbReference>